<name>A0A4C1VFZ0_EUMVA</name>
<protein>
    <submittedName>
        <fullName evidence="1">Uncharacterized protein</fullName>
    </submittedName>
</protein>
<comment type="caution">
    <text evidence="1">The sequence shown here is derived from an EMBL/GenBank/DDBJ whole genome shotgun (WGS) entry which is preliminary data.</text>
</comment>
<evidence type="ECO:0000313" key="1">
    <source>
        <dbReference type="EMBL" id="GBP36615.1"/>
    </source>
</evidence>
<proteinExistence type="predicted"/>
<gene>
    <name evidence="1" type="ORF">EVAR_35198_1</name>
</gene>
<dbReference type="EMBL" id="BGZK01000321">
    <property type="protein sequence ID" value="GBP36615.1"/>
    <property type="molecule type" value="Genomic_DNA"/>
</dbReference>
<dbReference type="AlphaFoldDB" id="A0A4C1VFZ0"/>
<organism evidence="1 2">
    <name type="scientific">Eumeta variegata</name>
    <name type="common">Bagworm moth</name>
    <name type="synonym">Eumeta japonica</name>
    <dbReference type="NCBI Taxonomy" id="151549"/>
    <lineage>
        <taxon>Eukaryota</taxon>
        <taxon>Metazoa</taxon>
        <taxon>Ecdysozoa</taxon>
        <taxon>Arthropoda</taxon>
        <taxon>Hexapoda</taxon>
        <taxon>Insecta</taxon>
        <taxon>Pterygota</taxon>
        <taxon>Neoptera</taxon>
        <taxon>Endopterygota</taxon>
        <taxon>Lepidoptera</taxon>
        <taxon>Glossata</taxon>
        <taxon>Ditrysia</taxon>
        <taxon>Tineoidea</taxon>
        <taxon>Psychidae</taxon>
        <taxon>Oiketicinae</taxon>
        <taxon>Eumeta</taxon>
    </lineage>
</organism>
<sequence length="69" mass="7613">MLLEPLRAAPATELSTAAFYGFSKARLDESPLRLLTRNNEVRYAAVVDLRRVVRCKPRSPGAGALPLDM</sequence>
<evidence type="ECO:0000313" key="2">
    <source>
        <dbReference type="Proteomes" id="UP000299102"/>
    </source>
</evidence>
<accession>A0A4C1VFZ0</accession>
<keyword evidence="2" id="KW-1185">Reference proteome</keyword>
<reference evidence="1 2" key="1">
    <citation type="journal article" date="2019" name="Commun. Biol.">
        <title>The bagworm genome reveals a unique fibroin gene that provides high tensile strength.</title>
        <authorList>
            <person name="Kono N."/>
            <person name="Nakamura H."/>
            <person name="Ohtoshi R."/>
            <person name="Tomita M."/>
            <person name="Numata K."/>
            <person name="Arakawa K."/>
        </authorList>
    </citation>
    <scope>NUCLEOTIDE SEQUENCE [LARGE SCALE GENOMIC DNA]</scope>
</reference>
<dbReference type="Proteomes" id="UP000299102">
    <property type="component" value="Unassembled WGS sequence"/>
</dbReference>